<reference evidence="3" key="1">
    <citation type="journal article" date="2004" name="Nature">
        <title>Genome duplication in the teleost fish Tetraodon nigroviridis reveals the early vertebrate proto-karyotype.</title>
        <authorList>
            <person name="Jaillon O."/>
            <person name="Aury J.-M."/>
            <person name="Brunet F."/>
            <person name="Petit J.-L."/>
            <person name="Stange-Thomann N."/>
            <person name="Mauceli E."/>
            <person name="Bouneau L."/>
            <person name="Fischer C."/>
            <person name="Ozouf-Costaz C."/>
            <person name="Bernot A."/>
            <person name="Nicaud S."/>
            <person name="Jaffe D."/>
            <person name="Fisher S."/>
            <person name="Lutfalla G."/>
            <person name="Dossat C."/>
            <person name="Segurens B."/>
            <person name="Dasilva C."/>
            <person name="Salanoubat M."/>
            <person name="Levy M."/>
            <person name="Boudet N."/>
            <person name="Castellano S."/>
            <person name="Anthouard V."/>
            <person name="Jubin C."/>
            <person name="Castelli V."/>
            <person name="Katinka M."/>
            <person name="Vacherie B."/>
            <person name="Biemont C."/>
            <person name="Skalli Z."/>
            <person name="Cattolico L."/>
            <person name="Poulain J."/>
            <person name="De Berardinis V."/>
            <person name="Cruaud C."/>
            <person name="Duprat S."/>
            <person name="Brottier P."/>
            <person name="Coutanceau J.-P."/>
            <person name="Gouzy J."/>
            <person name="Parra G."/>
            <person name="Lardier G."/>
            <person name="Chapple C."/>
            <person name="McKernan K.J."/>
            <person name="McEwan P."/>
            <person name="Bosak S."/>
            <person name="Kellis M."/>
            <person name="Volff J.-N."/>
            <person name="Guigo R."/>
            <person name="Zody M.C."/>
            <person name="Mesirov J."/>
            <person name="Lindblad-Toh K."/>
            <person name="Birren B."/>
            <person name="Nusbaum C."/>
            <person name="Kahn D."/>
            <person name="Robinson-Rechavi M."/>
            <person name="Laudet V."/>
            <person name="Schachter V."/>
            <person name="Quetier F."/>
            <person name="Saurin W."/>
            <person name="Scarpelli C."/>
            <person name="Wincker P."/>
            <person name="Lander E.S."/>
            <person name="Weissenbach J."/>
            <person name="Roest Crollius H."/>
        </authorList>
    </citation>
    <scope>NUCLEOTIDE SEQUENCE [LARGE SCALE GENOMIC DNA]</scope>
</reference>
<dbReference type="AlphaFoldDB" id="H3CJB3"/>
<sequence length="166" mass="18331">KGIVLSNKQNAVCKEEQAEESSQSKGIWSIPSLIDYLASASDSSRFCEGAKSAESSSESVCPTLVPAGLEATVPHSNTPPEEVPSMESCQSEDIWFTPPSHIENEVPSMESCQSQDIWFTPPSHIENEVPSMESCRSQDIWFTPPSHTENDREEDSLPMKAFHQTE</sequence>
<name>H3CJB3_TETNG</name>
<evidence type="ECO:0000313" key="2">
    <source>
        <dbReference type="Ensembl" id="ENSTNIP00000008342.1"/>
    </source>
</evidence>
<feature type="region of interest" description="Disordered" evidence="1">
    <location>
        <begin position="70"/>
        <end position="90"/>
    </location>
</feature>
<dbReference type="Proteomes" id="UP000007303">
    <property type="component" value="Unassembled WGS sequence"/>
</dbReference>
<dbReference type="Ensembl" id="ENSTNIT00000008508.1">
    <property type="protein sequence ID" value="ENSTNIP00000008342.1"/>
    <property type="gene ID" value="ENSTNIG00000005637.1"/>
</dbReference>
<keyword evidence="3" id="KW-1185">Reference proteome</keyword>
<dbReference type="HOGENOM" id="CLU_1606549_0_0_1"/>
<evidence type="ECO:0000313" key="3">
    <source>
        <dbReference type="Proteomes" id="UP000007303"/>
    </source>
</evidence>
<proteinExistence type="predicted"/>
<evidence type="ECO:0000256" key="1">
    <source>
        <dbReference type="SAM" id="MobiDB-lite"/>
    </source>
</evidence>
<organism evidence="2 3">
    <name type="scientific">Tetraodon nigroviridis</name>
    <name type="common">Spotted green pufferfish</name>
    <name type="synonym">Chelonodon nigroviridis</name>
    <dbReference type="NCBI Taxonomy" id="99883"/>
    <lineage>
        <taxon>Eukaryota</taxon>
        <taxon>Metazoa</taxon>
        <taxon>Chordata</taxon>
        <taxon>Craniata</taxon>
        <taxon>Vertebrata</taxon>
        <taxon>Euteleostomi</taxon>
        <taxon>Actinopterygii</taxon>
        <taxon>Neopterygii</taxon>
        <taxon>Teleostei</taxon>
        <taxon>Neoteleostei</taxon>
        <taxon>Acanthomorphata</taxon>
        <taxon>Eupercaria</taxon>
        <taxon>Tetraodontiformes</taxon>
        <taxon>Tetradontoidea</taxon>
        <taxon>Tetraodontidae</taxon>
        <taxon>Tetraodon</taxon>
    </lineage>
</organism>
<accession>H3CJB3</accession>
<reference evidence="2" key="3">
    <citation type="submission" date="2025-09" db="UniProtKB">
        <authorList>
            <consortium name="Ensembl"/>
        </authorList>
    </citation>
    <scope>IDENTIFICATION</scope>
</reference>
<reference evidence="2" key="2">
    <citation type="submission" date="2025-08" db="UniProtKB">
        <authorList>
            <consortium name="Ensembl"/>
        </authorList>
    </citation>
    <scope>IDENTIFICATION</scope>
</reference>
<protein>
    <submittedName>
        <fullName evidence="2">Uncharacterized protein</fullName>
    </submittedName>
</protein>
<dbReference type="InParanoid" id="H3CJB3"/>
<feature type="region of interest" description="Disordered" evidence="1">
    <location>
        <begin position="139"/>
        <end position="166"/>
    </location>
</feature>